<dbReference type="GO" id="GO:0015031">
    <property type="term" value="P:protein transport"/>
    <property type="evidence" value="ECO:0007669"/>
    <property type="project" value="UniProtKB-KW"/>
</dbReference>
<sequence length="199" mass="22039">MPGQSQLDSIFYVASKRLMRVRATTWQPAGDTLITTTDWRANGKRSGLNISSGVKKHQEHLAFDTEGRTRRKTVSERGKEISAECYSETGASVPCAEYQYVEKMPVYPGGHQALLAYIGSSVRYPKEALKKRNYGVVHLTFVVDETGHVSYARVKKGVSPELDAEALRVISGLARFEPGQQNGEAVPVFFTVPVTFAIR</sequence>
<keyword evidence="5" id="KW-0997">Cell inner membrane</keyword>
<dbReference type="AlphaFoldDB" id="A0A212T9W4"/>
<evidence type="ECO:0000256" key="6">
    <source>
        <dbReference type="ARBA" id="ARBA00022692"/>
    </source>
</evidence>
<evidence type="ECO:0000256" key="3">
    <source>
        <dbReference type="ARBA" id="ARBA00022448"/>
    </source>
</evidence>
<dbReference type="Pfam" id="PF03544">
    <property type="entry name" value="TonB_C"/>
    <property type="match status" value="1"/>
</dbReference>
<gene>
    <name evidence="11" type="ORF">SAMN06265337_0741</name>
</gene>
<dbReference type="SUPFAM" id="SSF74653">
    <property type="entry name" value="TolA/TonB C-terminal domain"/>
    <property type="match status" value="1"/>
</dbReference>
<evidence type="ECO:0000256" key="1">
    <source>
        <dbReference type="ARBA" id="ARBA00004383"/>
    </source>
</evidence>
<dbReference type="GO" id="GO:0055085">
    <property type="term" value="P:transmembrane transport"/>
    <property type="evidence" value="ECO:0007669"/>
    <property type="project" value="InterPro"/>
</dbReference>
<evidence type="ECO:0000256" key="5">
    <source>
        <dbReference type="ARBA" id="ARBA00022519"/>
    </source>
</evidence>
<evidence type="ECO:0000256" key="4">
    <source>
        <dbReference type="ARBA" id="ARBA00022475"/>
    </source>
</evidence>
<name>A0A212T9W4_9BACT</name>
<accession>A0A212T9W4</accession>
<dbReference type="Proteomes" id="UP000198131">
    <property type="component" value="Unassembled WGS sequence"/>
</dbReference>
<keyword evidence="6" id="KW-0812">Transmembrane</keyword>
<keyword evidence="4" id="KW-1003">Cell membrane</keyword>
<dbReference type="NCBIfam" id="TIGR01352">
    <property type="entry name" value="tonB_Cterm"/>
    <property type="match status" value="1"/>
</dbReference>
<comment type="subcellular location">
    <subcellularLocation>
        <location evidence="1">Cell inner membrane</location>
        <topology evidence="1">Single-pass membrane protein</topology>
        <orientation evidence="1">Periplasmic side</orientation>
    </subcellularLocation>
</comment>
<organism evidence="11 12">
    <name type="scientific">Hymenobacter gelipurpurascens</name>
    <dbReference type="NCBI Taxonomy" id="89968"/>
    <lineage>
        <taxon>Bacteria</taxon>
        <taxon>Pseudomonadati</taxon>
        <taxon>Bacteroidota</taxon>
        <taxon>Cytophagia</taxon>
        <taxon>Cytophagales</taxon>
        <taxon>Hymenobacteraceae</taxon>
        <taxon>Hymenobacter</taxon>
    </lineage>
</organism>
<dbReference type="PANTHER" id="PTHR33446">
    <property type="entry name" value="PROTEIN TONB-RELATED"/>
    <property type="match status" value="1"/>
</dbReference>
<dbReference type="InterPro" id="IPR037682">
    <property type="entry name" value="TonB_C"/>
</dbReference>
<dbReference type="EMBL" id="FYEW01000001">
    <property type="protein sequence ID" value="SNC62785.1"/>
    <property type="molecule type" value="Genomic_DNA"/>
</dbReference>
<proteinExistence type="inferred from homology"/>
<evidence type="ECO:0000259" key="10">
    <source>
        <dbReference type="PROSITE" id="PS52015"/>
    </source>
</evidence>
<evidence type="ECO:0000256" key="7">
    <source>
        <dbReference type="ARBA" id="ARBA00022927"/>
    </source>
</evidence>
<keyword evidence="3" id="KW-0813">Transport</keyword>
<keyword evidence="8" id="KW-1133">Transmembrane helix</keyword>
<reference evidence="12" key="1">
    <citation type="submission" date="2017-06" db="EMBL/GenBank/DDBJ databases">
        <authorList>
            <person name="Varghese N."/>
            <person name="Submissions S."/>
        </authorList>
    </citation>
    <scope>NUCLEOTIDE SEQUENCE [LARGE SCALE GENOMIC DNA]</scope>
    <source>
        <strain evidence="12">DSM 11116</strain>
    </source>
</reference>
<dbReference type="PROSITE" id="PS52015">
    <property type="entry name" value="TONB_CTD"/>
    <property type="match status" value="1"/>
</dbReference>
<keyword evidence="9" id="KW-0472">Membrane</keyword>
<feature type="domain" description="TonB C-terminal" evidence="10">
    <location>
        <begin position="109"/>
        <end position="199"/>
    </location>
</feature>
<dbReference type="InterPro" id="IPR006260">
    <property type="entry name" value="TonB/TolA_C"/>
</dbReference>
<comment type="similarity">
    <text evidence="2">Belongs to the TonB family.</text>
</comment>
<evidence type="ECO:0000313" key="11">
    <source>
        <dbReference type="EMBL" id="SNC62785.1"/>
    </source>
</evidence>
<evidence type="ECO:0000256" key="9">
    <source>
        <dbReference type="ARBA" id="ARBA00023136"/>
    </source>
</evidence>
<evidence type="ECO:0000256" key="8">
    <source>
        <dbReference type="ARBA" id="ARBA00022989"/>
    </source>
</evidence>
<evidence type="ECO:0000313" key="12">
    <source>
        <dbReference type="Proteomes" id="UP000198131"/>
    </source>
</evidence>
<keyword evidence="7" id="KW-0653">Protein transport</keyword>
<dbReference type="PANTHER" id="PTHR33446:SF2">
    <property type="entry name" value="PROTEIN TONB"/>
    <property type="match status" value="1"/>
</dbReference>
<protein>
    <submittedName>
        <fullName evidence="11">TonB family C-terminal domain-containing protein</fullName>
    </submittedName>
</protein>
<keyword evidence="12" id="KW-1185">Reference proteome</keyword>
<dbReference type="GO" id="GO:0098797">
    <property type="term" value="C:plasma membrane protein complex"/>
    <property type="evidence" value="ECO:0007669"/>
    <property type="project" value="TreeGrafter"/>
</dbReference>
<dbReference type="InterPro" id="IPR051045">
    <property type="entry name" value="TonB-dependent_transducer"/>
</dbReference>
<evidence type="ECO:0000256" key="2">
    <source>
        <dbReference type="ARBA" id="ARBA00006555"/>
    </source>
</evidence>
<dbReference type="Gene3D" id="3.30.1150.10">
    <property type="match status" value="1"/>
</dbReference>
<dbReference type="GO" id="GO:0031992">
    <property type="term" value="F:energy transducer activity"/>
    <property type="evidence" value="ECO:0007669"/>
    <property type="project" value="TreeGrafter"/>
</dbReference>